<keyword evidence="3 5" id="KW-1133">Transmembrane helix</keyword>
<dbReference type="InterPro" id="IPR007941">
    <property type="entry name" value="DUF726"/>
</dbReference>
<protein>
    <submittedName>
        <fullName evidence="6">Uncharacterized protein</fullName>
    </submittedName>
</protein>
<evidence type="ECO:0000256" key="2">
    <source>
        <dbReference type="ARBA" id="ARBA00022692"/>
    </source>
</evidence>
<dbReference type="Proteomes" id="UP001419268">
    <property type="component" value="Unassembled WGS sequence"/>
</dbReference>
<keyword evidence="7" id="KW-1185">Reference proteome</keyword>
<dbReference type="PANTHER" id="PTHR17920:SF3">
    <property type="entry name" value="TRANSMEMBRANE AND COILED-COIL DOMAIN-CONTAINING PROTEIN 4"/>
    <property type="match status" value="1"/>
</dbReference>
<accession>A0AAP0ES42</accession>
<sequence>MEVIVACSAMAIEEEKQCKKETKSKESSWDSWKQRGIIGAAALTGGTLMAITGGLAAPAIAAGFTALAPTLGALVPAIGAGGFAAAATATGYVAGSVAVAASLGAARAGLTGSKMARRIADIEEFEFKTIGENHNQSRLAVGIMISGLVF</sequence>
<proteinExistence type="predicted"/>
<dbReference type="PANTHER" id="PTHR17920">
    <property type="entry name" value="TRANSMEMBRANE AND COILED-COIL DOMAIN-CONTAINING PROTEIN 4 TMCO4"/>
    <property type="match status" value="1"/>
</dbReference>
<dbReference type="GO" id="GO:0016020">
    <property type="term" value="C:membrane"/>
    <property type="evidence" value="ECO:0007669"/>
    <property type="project" value="UniProtKB-SubCell"/>
</dbReference>
<organism evidence="6 7">
    <name type="scientific">Stephania cephalantha</name>
    <dbReference type="NCBI Taxonomy" id="152367"/>
    <lineage>
        <taxon>Eukaryota</taxon>
        <taxon>Viridiplantae</taxon>
        <taxon>Streptophyta</taxon>
        <taxon>Embryophyta</taxon>
        <taxon>Tracheophyta</taxon>
        <taxon>Spermatophyta</taxon>
        <taxon>Magnoliopsida</taxon>
        <taxon>Ranunculales</taxon>
        <taxon>Menispermaceae</taxon>
        <taxon>Menispermoideae</taxon>
        <taxon>Cissampelideae</taxon>
        <taxon>Stephania</taxon>
    </lineage>
</organism>
<evidence type="ECO:0000256" key="4">
    <source>
        <dbReference type="ARBA" id="ARBA00023136"/>
    </source>
</evidence>
<comment type="caution">
    <text evidence="6">The sequence shown here is derived from an EMBL/GenBank/DDBJ whole genome shotgun (WGS) entry which is preliminary data.</text>
</comment>
<dbReference type="Pfam" id="PF05277">
    <property type="entry name" value="DUF726"/>
    <property type="match status" value="1"/>
</dbReference>
<comment type="subcellular location">
    <subcellularLocation>
        <location evidence="1">Membrane</location>
        <topology evidence="1">Multi-pass membrane protein</topology>
    </subcellularLocation>
</comment>
<gene>
    <name evidence="6" type="ORF">Scep_026292</name>
</gene>
<evidence type="ECO:0000256" key="1">
    <source>
        <dbReference type="ARBA" id="ARBA00004141"/>
    </source>
</evidence>
<evidence type="ECO:0000256" key="5">
    <source>
        <dbReference type="SAM" id="Phobius"/>
    </source>
</evidence>
<dbReference type="EMBL" id="JBBNAG010000011">
    <property type="protein sequence ID" value="KAK9094823.1"/>
    <property type="molecule type" value="Genomic_DNA"/>
</dbReference>
<evidence type="ECO:0000313" key="6">
    <source>
        <dbReference type="EMBL" id="KAK9094823.1"/>
    </source>
</evidence>
<dbReference type="AlphaFoldDB" id="A0AAP0ES42"/>
<keyword evidence="4 5" id="KW-0472">Membrane</keyword>
<keyword evidence="2 5" id="KW-0812">Transmembrane</keyword>
<reference evidence="6 7" key="1">
    <citation type="submission" date="2024-01" db="EMBL/GenBank/DDBJ databases">
        <title>Genome assemblies of Stephania.</title>
        <authorList>
            <person name="Yang L."/>
        </authorList>
    </citation>
    <scope>NUCLEOTIDE SEQUENCE [LARGE SCALE GENOMIC DNA]</scope>
    <source>
        <strain evidence="6">JXDWG</strain>
        <tissue evidence="6">Leaf</tissue>
    </source>
</reference>
<name>A0AAP0ES42_9MAGN</name>
<evidence type="ECO:0000256" key="3">
    <source>
        <dbReference type="ARBA" id="ARBA00022989"/>
    </source>
</evidence>
<evidence type="ECO:0000313" key="7">
    <source>
        <dbReference type="Proteomes" id="UP001419268"/>
    </source>
</evidence>
<feature type="transmembrane region" description="Helical" evidence="5">
    <location>
        <begin position="37"/>
        <end position="57"/>
    </location>
</feature>